<reference evidence="1" key="1">
    <citation type="submission" date="2019-08" db="EMBL/GenBank/DDBJ databases">
        <authorList>
            <person name="Kucharzyk K."/>
            <person name="Murdoch R.W."/>
            <person name="Higgins S."/>
            <person name="Loffler F."/>
        </authorList>
    </citation>
    <scope>NUCLEOTIDE SEQUENCE</scope>
</reference>
<sequence length="82" mass="9696">MLKLPSLILTNGHYYYNVLRGLAHMGNLGRFLYFHQFALTYLTSYLYDPISHRQWPNHAIFSHPQPMDYPFHQIRLGGTKTD</sequence>
<accession>A0A645IED6</accession>
<protein>
    <submittedName>
        <fullName evidence="1">Uncharacterized protein</fullName>
    </submittedName>
</protein>
<gene>
    <name evidence="1" type="ORF">SDC9_196421</name>
</gene>
<comment type="caution">
    <text evidence="1">The sequence shown here is derived from an EMBL/GenBank/DDBJ whole genome shotgun (WGS) entry which is preliminary data.</text>
</comment>
<dbReference type="AlphaFoldDB" id="A0A645IED6"/>
<organism evidence="1">
    <name type="scientific">bioreactor metagenome</name>
    <dbReference type="NCBI Taxonomy" id="1076179"/>
    <lineage>
        <taxon>unclassified sequences</taxon>
        <taxon>metagenomes</taxon>
        <taxon>ecological metagenomes</taxon>
    </lineage>
</organism>
<name>A0A645IED6_9ZZZZ</name>
<proteinExistence type="predicted"/>
<dbReference type="EMBL" id="VSSQ01111470">
    <property type="protein sequence ID" value="MPN48809.1"/>
    <property type="molecule type" value="Genomic_DNA"/>
</dbReference>
<evidence type="ECO:0000313" key="1">
    <source>
        <dbReference type="EMBL" id="MPN48809.1"/>
    </source>
</evidence>